<evidence type="ECO:0000313" key="8">
    <source>
        <dbReference type="Proteomes" id="UP000491181"/>
    </source>
</evidence>
<evidence type="ECO:0000313" key="5">
    <source>
        <dbReference type="EMBL" id="GFH85153.1"/>
    </source>
</evidence>
<dbReference type="RefSeq" id="WP_121765991.1">
    <property type="nucleotide sequence ID" value="NZ_BLLS01000006.1"/>
</dbReference>
<dbReference type="PROSITE" id="PS51352">
    <property type="entry name" value="THIOREDOXIN_2"/>
    <property type="match status" value="1"/>
</dbReference>
<dbReference type="InterPro" id="IPR017937">
    <property type="entry name" value="Thioredoxin_CS"/>
</dbReference>
<dbReference type="InterPro" id="IPR013766">
    <property type="entry name" value="Thioredoxin_domain"/>
</dbReference>
<dbReference type="Proteomes" id="UP000491181">
    <property type="component" value="Unassembled WGS sequence"/>
</dbReference>
<feature type="chain" id="PRO_5036084042" evidence="3">
    <location>
        <begin position="20"/>
        <end position="363"/>
    </location>
</feature>
<dbReference type="EMBL" id="RAZM01000034">
    <property type="protein sequence ID" value="RLT79809.1"/>
    <property type="molecule type" value="Genomic_DNA"/>
</dbReference>
<protein>
    <submittedName>
        <fullName evidence="6">DUF255 domain-containing protein</fullName>
    </submittedName>
    <submittedName>
        <fullName evidence="5">Thioredoxin 2</fullName>
        <ecNumber evidence="5">1.8.1.8</ecNumber>
    </submittedName>
</protein>
<keyword evidence="1 3" id="KW-0732">Signal</keyword>
<dbReference type="EC" id="1.8.1.8" evidence="5"/>
<reference evidence="5 8" key="2">
    <citation type="journal article" date="2020" name="Microbiome">
        <title>Single-cell genomics of uncultured bacteria reveals dietary fiber responders in the mouse gut microbiota.</title>
        <authorList>
            <person name="Chijiiwa R."/>
            <person name="Hosokawa M."/>
            <person name="Kogawa M."/>
            <person name="Nishikawa Y."/>
            <person name="Ide K."/>
            <person name="Sakanashi C."/>
            <person name="Takahashi K."/>
            <person name="Takeyama H."/>
        </authorList>
    </citation>
    <scope>NUCLEOTIDE SEQUENCE [LARGE SCALE GENOMIC DNA]</scope>
    <source>
        <strain evidence="5">IMSAGC_001</strain>
    </source>
</reference>
<dbReference type="AlphaFoldDB" id="A0A3L8A718"/>
<accession>A0A3L8A718</accession>
<feature type="signal peptide" evidence="3">
    <location>
        <begin position="1"/>
        <end position="19"/>
    </location>
</feature>
<reference evidence="6 7" key="1">
    <citation type="submission" date="2018-09" db="EMBL/GenBank/DDBJ databases">
        <title>Murine metabolic-syndrome-specific gut microbial biobank.</title>
        <authorList>
            <person name="Liu C."/>
        </authorList>
    </citation>
    <scope>NUCLEOTIDE SEQUENCE [LARGE SCALE GENOMIC DNA]</scope>
    <source>
        <strain evidence="6 7">0.1X-D8-26</strain>
    </source>
</reference>
<keyword evidence="5" id="KW-0560">Oxidoreductase</keyword>
<evidence type="ECO:0000313" key="6">
    <source>
        <dbReference type="EMBL" id="RLT79809.1"/>
    </source>
</evidence>
<sequence>MKKLLLIAVAIGLSFPLLAQTNFRSLSFSEAMDAARQEKKLVFIDFYTDWCGPCKKMARETFPQKNVGNFMNQNFVCLKLNAEKEGKELAARYAVKAYPTFIILDSDGKVRSELKGAMDGDAFIAKLKAGLDPEQTPERMAERYQAGERTPELVNNYALHMMEQRKEKEGFEIVNNYFESLSEAERLKAVNAFLFTRYTLNIDDAKARFMVAHRDEFDAAVKEEIAERVARLYRAKLIMYFSGYQLRSNLYKEEEYQTLKNEICSLGLDKEYKYAPMFRLIEGRLICDDEAYVDMCVKEYDGLEEADRSLLIMNLTRLIQTDDVAILKRMSEFIRNHLREMVPSCISVASRALEDIESRMNKK</sequence>
<evidence type="ECO:0000256" key="1">
    <source>
        <dbReference type="ARBA" id="ARBA00022729"/>
    </source>
</evidence>
<dbReference type="SUPFAM" id="SSF52833">
    <property type="entry name" value="Thioredoxin-like"/>
    <property type="match status" value="1"/>
</dbReference>
<name>A0A3L8A718_9BACE</name>
<gene>
    <name evidence="5" type="primary">trxC</name>
    <name evidence="6" type="ORF">D7Y07_11480</name>
    <name evidence="5" type="ORF">IMSAGC001_00550</name>
</gene>
<dbReference type="PANTHER" id="PTHR15337:SF11">
    <property type="entry name" value="THIOREDOXIN DOMAIN-CONTAINING PROTEIN"/>
    <property type="match status" value="1"/>
</dbReference>
<feature type="domain" description="Thioredoxin" evidence="4">
    <location>
        <begin position="9"/>
        <end position="132"/>
    </location>
</feature>
<dbReference type="GO" id="GO:0047134">
    <property type="term" value="F:protein-disulfide reductase [NAD(P)H] activity"/>
    <property type="evidence" value="ECO:0007669"/>
    <property type="project" value="UniProtKB-EC"/>
</dbReference>
<dbReference type="STRING" id="1235814.GCA_000613385_01894"/>
<evidence type="ECO:0000313" key="7">
    <source>
        <dbReference type="Proteomes" id="UP000267159"/>
    </source>
</evidence>
<proteinExistence type="predicted"/>
<dbReference type="Gene3D" id="3.40.30.10">
    <property type="entry name" value="Glutaredoxin"/>
    <property type="match status" value="1"/>
</dbReference>
<evidence type="ECO:0000256" key="3">
    <source>
        <dbReference type="SAM" id="SignalP"/>
    </source>
</evidence>
<evidence type="ECO:0000259" key="4">
    <source>
        <dbReference type="PROSITE" id="PS51352"/>
    </source>
</evidence>
<dbReference type="Proteomes" id="UP000267159">
    <property type="component" value="Unassembled WGS sequence"/>
</dbReference>
<dbReference type="Pfam" id="PF00085">
    <property type="entry name" value="Thioredoxin"/>
    <property type="match status" value="1"/>
</dbReference>
<dbReference type="EMBL" id="BLLS01000006">
    <property type="protein sequence ID" value="GFH85153.1"/>
    <property type="molecule type" value="Genomic_DNA"/>
</dbReference>
<comment type="caution">
    <text evidence="6">The sequence shown here is derived from an EMBL/GenBank/DDBJ whole genome shotgun (WGS) entry which is preliminary data.</text>
</comment>
<keyword evidence="2" id="KW-0676">Redox-active center</keyword>
<dbReference type="PROSITE" id="PS00194">
    <property type="entry name" value="THIOREDOXIN_1"/>
    <property type="match status" value="1"/>
</dbReference>
<dbReference type="InterPro" id="IPR051099">
    <property type="entry name" value="AGR/TXD"/>
</dbReference>
<dbReference type="PANTHER" id="PTHR15337">
    <property type="entry name" value="ANTERIOR GRADIENT PROTEIN-RELATED"/>
    <property type="match status" value="1"/>
</dbReference>
<dbReference type="InterPro" id="IPR036249">
    <property type="entry name" value="Thioredoxin-like_sf"/>
</dbReference>
<evidence type="ECO:0000256" key="2">
    <source>
        <dbReference type="ARBA" id="ARBA00023284"/>
    </source>
</evidence>
<organism evidence="6 7">
    <name type="scientific">Bacteroides acidifaciens</name>
    <dbReference type="NCBI Taxonomy" id="85831"/>
    <lineage>
        <taxon>Bacteria</taxon>
        <taxon>Pseudomonadati</taxon>
        <taxon>Bacteroidota</taxon>
        <taxon>Bacteroidia</taxon>
        <taxon>Bacteroidales</taxon>
        <taxon>Bacteroidaceae</taxon>
        <taxon>Bacteroides</taxon>
    </lineage>
</organism>